<evidence type="ECO:0000313" key="2">
    <source>
        <dbReference type="Proteomes" id="UP000793456"/>
    </source>
</evidence>
<protein>
    <submittedName>
        <fullName evidence="1">Uncharacterized protein</fullName>
    </submittedName>
</protein>
<organism evidence="1 2">
    <name type="scientific">Larimichthys crocea</name>
    <name type="common">Large yellow croaker</name>
    <name type="synonym">Pseudosciaena crocea</name>
    <dbReference type="NCBI Taxonomy" id="215358"/>
    <lineage>
        <taxon>Eukaryota</taxon>
        <taxon>Metazoa</taxon>
        <taxon>Chordata</taxon>
        <taxon>Craniata</taxon>
        <taxon>Vertebrata</taxon>
        <taxon>Euteleostomi</taxon>
        <taxon>Actinopterygii</taxon>
        <taxon>Neopterygii</taxon>
        <taxon>Teleostei</taxon>
        <taxon>Neoteleostei</taxon>
        <taxon>Acanthomorphata</taxon>
        <taxon>Eupercaria</taxon>
        <taxon>Sciaenidae</taxon>
        <taxon>Larimichthys</taxon>
    </lineage>
</organism>
<reference evidence="1" key="1">
    <citation type="submission" date="2018-11" db="EMBL/GenBank/DDBJ databases">
        <title>The sequence and de novo assembly of Larimichthys crocea genome using PacBio and Hi-C technologies.</title>
        <authorList>
            <person name="Xu P."/>
            <person name="Chen B."/>
            <person name="Zhou Z."/>
            <person name="Ke Q."/>
            <person name="Wu Y."/>
            <person name="Bai H."/>
            <person name="Pu F."/>
        </authorList>
    </citation>
    <scope>NUCLEOTIDE SEQUENCE</scope>
    <source>
        <tissue evidence="1">Muscle</tissue>
    </source>
</reference>
<name>A0ACD3QP19_LARCR</name>
<evidence type="ECO:0000313" key="1">
    <source>
        <dbReference type="EMBL" id="TMS09021.1"/>
    </source>
</evidence>
<gene>
    <name evidence="1" type="ORF">E3U43_014568</name>
</gene>
<accession>A0ACD3QP19</accession>
<dbReference type="Proteomes" id="UP000793456">
    <property type="component" value="Chromosome XVI"/>
</dbReference>
<comment type="caution">
    <text evidence="1">The sequence shown here is derived from an EMBL/GenBank/DDBJ whole genome shotgun (WGS) entry which is preliminary data.</text>
</comment>
<sequence>MSGSIPFYQKHHRHYDRGYRSKETESKLSQYQSSSRYTAGSSTSTTSRSRGLKVSSHSGLEASRLSPVPKRAKPTYLAVDRENQIIGYVVPIFRGSEEFATGYSGTEEARVRDTAAYMARRDLFTSGLEMERSELISRREAMRESA</sequence>
<dbReference type="EMBL" id="CM011689">
    <property type="protein sequence ID" value="TMS09021.1"/>
    <property type="molecule type" value="Genomic_DNA"/>
</dbReference>
<keyword evidence="2" id="KW-1185">Reference proteome</keyword>
<proteinExistence type="predicted"/>